<keyword evidence="3 7" id="KW-1133">Transmembrane helix</keyword>
<dbReference type="GeneID" id="59254370"/>
<protein>
    <recommendedName>
        <fullName evidence="8">Rhodopsin domain-containing protein</fullName>
    </recommendedName>
</protein>
<keyword evidence="2 7" id="KW-0812">Transmembrane</keyword>
<feature type="compositionally biased region" description="Low complexity" evidence="6">
    <location>
        <begin position="350"/>
        <end position="364"/>
    </location>
</feature>
<evidence type="ECO:0000313" key="9">
    <source>
        <dbReference type="EMBL" id="KAF5878066.1"/>
    </source>
</evidence>
<dbReference type="EMBL" id="JABFCT010000002">
    <property type="protein sequence ID" value="KAF5878066.1"/>
    <property type="molecule type" value="Genomic_DNA"/>
</dbReference>
<evidence type="ECO:0000256" key="2">
    <source>
        <dbReference type="ARBA" id="ARBA00022692"/>
    </source>
</evidence>
<comment type="subcellular location">
    <subcellularLocation>
        <location evidence="1">Membrane</location>
        <topology evidence="1">Multi-pass membrane protein</topology>
    </subcellularLocation>
</comment>
<dbReference type="GO" id="GO:0016020">
    <property type="term" value="C:membrane"/>
    <property type="evidence" value="ECO:0007669"/>
    <property type="project" value="UniProtKB-SubCell"/>
</dbReference>
<evidence type="ECO:0000256" key="1">
    <source>
        <dbReference type="ARBA" id="ARBA00004141"/>
    </source>
</evidence>
<dbReference type="AlphaFoldDB" id="A0A8H6B292"/>
<keyword evidence="10" id="KW-1185">Reference proteome</keyword>
<reference evidence="9 10" key="1">
    <citation type="journal article" date="2020" name="Phytopathology">
        <title>A high-quality genome resource of Botrytis fragariae, a new and rapidly spreading fungal pathogen causing strawberry gray mold in the U.S.A.</title>
        <authorList>
            <person name="Wu Y."/>
            <person name="Saski C.A."/>
            <person name="Schnabel G."/>
            <person name="Xiao S."/>
            <person name="Hu M."/>
        </authorList>
    </citation>
    <scope>NUCLEOTIDE SEQUENCE [LARGE SCALE GENOMIC DNA]</scope>
    <source>
        <strain evidence="9 10">BVB16</strain>
    </source>
</reference>
<feature type="transmembrane region" description="Helical" evidence="7">
    <location>
        <begin position="115"/>
        <end position="139"/>
    </location>
</feature>
<dbReference type="PANTHER" id="PTHR33048">
    <property type="entry name" value="PTH11-LIKE INTEGRAL MEMBRANE PROTEIN (AFU_ORTHOLOGUE AFUA_5G11245)"/>
    <property type="match status" value="1"/>
</dbReference>
<dbReference type="RefSeq" id="XP_037197011.1">
    <property type="nucleotide sequence ID" value="XM_037330678.1"/>
</dbReference>
<feature type="transmembrane region" description="Helical" evidence="7">
    <location>
        <begin position="196"/>
        <end position="218"/>
    </location>
</feature>
<dbReference type="PANTHER" id="PTHR33048:SF110">
    <property type="entry name" value="UBID FAMILY DECARBOXYLASE"/>
    <property type="match status" value="1"/>
</dbReference>
<dbReference type="InterPro" id="IPR049326">
    <property type="entry name" value="Rhodopsin_dom_fungi"/>
</dbReference>
<feature type="transmembrane region" description="Helical" evidence="7">
    <location>
        <begin position="230"/>
        <end position="252"/>
    </location>
</feature>
<comment type="caution">
    <text evidence="9">The sequence shown here is derived from an EMBL/GenBank/DDBJ whole genome shotgun (WGS) entry which is preliminary data.</text>
</comment>
<organism evidence="9 10">
    <name type="scientific">Botrytis fragariae</name>
    <dbReference type="NCBI Taxonomy" id="1964551"/>
    <lineage>
        <taxon>Eukaryota</taxon>
        <taxon>Fungi</taxon>
        <taxon>Dikarya</taxon>
        <taxon>Ascomycota</taxon>
        <taxon>Pezizomycotina</taxon>
        <taxon>Leotiomycetes</taxon>
        <taxon>Helotiales</taxon>
        <taxon>Sclerotiniaceae</taxon>
        <taxon>Botrytis</taxon>
    </lineage>
</organism>
<evidence type="ECO:0000259" key="8">
    <source>
        <dbReference type="Pfam" id="PF20684"/>
    </source>
</evidence>
<name>A0A8H6B292_9HELO</name>
<feature type="transmembrane region" description="Helical" evidence="7">
    <location>
        <begin position="80"/>
        <end position="103"/>
    </location>
</feature>
<feature type="domain" description="Rhodopsin" evidence="8">
    <location>
        <begin position="22"/>
        <end position="253"/>
    </location>
</feature>
<feature type="region of interest" description="Disordered" evidence="6">
    <location>
        <begin position="328"/>
        <end position="377"/>
    </location>
</feature>
<sequence>MHSLLVESATWYPISRWLQLGSVKNYQLQDYVMLVVFLFYTTLMVSINIVINLDTNLISPADIPQLTPESIASRVEGSKLVLVVEQSMIMTIWGGKACLLLMYMQMMQGIKPHNFIVKLVAIYVGTGLVVMEVLYFGVWCRPFSNYWAVPTPNEQCSTALHHLIVNATFNISSDLMMLFLPMPLVIKAQLPTLKKALLISVFSLGIFAIISAAANKYYSFVHPFGMMWTYWYVREASTVMFVTNIPMCWPLARKLFGWRSWSGTSEGTKSKSRAAPKRYFTNATSSRFGNKRDNSMYRSESRDVIIHGSTQDGSAIGLEIWESREVSVKTEEKNPREERIKNTTAVTVIGSRGSSSEQEQGRSNSRTESRQDIGHAV</sequence>
<proteinExistence type="inferred from homology"/>
<evidence type="ECO:0000256" key="3">
    <source>
        <dbReference type="ARBA" id="ARBA00022989"/>
    </source>
</evidence>
<dbReference type="Proteomes" id="UP000531561">
    <property type="component" value="Unassembled WGS sequence"/>
</dbReference>
<dbReference type="OrthoDB" id="3903189at2759"/>
<evidence type="ECO:0000313" key="10">
    <source>
        <dbReference type="Proteomes" id="UP000531561"/>
    </source>
</evidence>
<gene>
    <name evidence="9" type="ORF">Bfra_000233</name>
</gene>
<feature type="transmembrane region" description="Helical" evidence="7">
    <location>
        <begin position="31"/>
        <end position="51"/>
    </location>
</feature>
<accession>A0A8H6B292</accession>
<evidence type="ECO:0000256" key="7">
    <source>
        <dbReference type="SAM" id="Phobius"/>
    </source>
</evidence>
<evidence type="ECO:0000256" key="4">
    <source>
        <dbReference type="ARBA" id="ARBA00023136"/>
    </source>
</evidence>
<evidence type="ECO:0000256" key="5">
    <source>
        <dbReference type="ARBA" id="ARBA00038359"/>
    </source>
</evidence>
<keyword evidence="4 7" id="KW-0472">Membrane</keyword>
<feature type="compositionally biased region" description="Basic and acidic residues" evidence="6">
    <location>
        <begin position="365"/>
        <end position="377"/>
    </location>
</feature>
<dbReference type="Pfam" id="PF20684">
    <property type="entry name" value="Fung_rhodopsin"/>
    <property type="match status" value="1"/>
</dbReference>
<comment type="similarity">
    <text evidence="5">Belongs to the SAT4 family.</text>
</comment>
<feature type="compositionally biased region" description="Basic and acidic residues" evidence="6">
    <location>
        <begin position="328"/>
        <end position="341"/>
    </location>
</feature>
<evidence type="ECO:0000256" key="6">
    <source>
        <dbReference type="SAM" id="MobiDB-lite"/>
    </source>
</evidence>
<dbReference type="InterPro" id="IPR052337">
    <property type="entry name" value="SAT4-like"/>
</dbReference>